<keyword evidence="3" id="KW-1185">Reference proteome</keyword>
<proteinExistence type="predicted"/>
<dbReference type="VEuPathDB" id="VectorBase:GPPI029092"/>
<reference evidence="3" key="1">
    <citation type="submission" date="2015-01" db="EMBL/GenBank/DDBJ databases">
        <authorList>
            <person name="Aksoy S."/>
            <person name="Warren W."/>
            <person name="Wilson R.K."/>
        </authorList>
    </citation>
    <scope>NUCLEOTIDE SEQUENCE [LARGE SCALE GENOMIC DNA]</scope>
    <source>
        <strain evidence="3">IAEA</strain>
    </source>
</reference>
<protein>
    <submittedName>
        <fullName evidence="2">Uncharacterized protein</fullName>
    </submittedName>
</protein>
<dbReference type="Proteomes" id="UP000092460">
    <property type="component" value="Unassembled WGS sequence"/>
</dbReference>
<accession>A0A1B0BGB1</accession>
<sequence length="269" mass="30531">MNLMKALQLNIKNGSDETFNRSSLTTTTGTKAVLLFWVLTVIAYQLNILMLFLKTVLRVQHATAVYIFMNAYTKNFLTNLISWEKIDGKRSWARTLALCRVDSSFGKSSEITPIDQMARYSAALTSYQILSKINEFFLDGEGCYFVNGCNAVSNDLLMSYYWSLLILNWLYILNKECRQTRSCQLPKAVQYSPATPTEIFVGILANMCDLKKTRNELCLQESQLVEAQTDLSGCLDALTLQQLMRLWTTDTSRSALKTPISLQQGDFKP</sequence>
<dbReference type="EMBL" id="JXJN01013816">
    <property type="status" value="NOT_ANNOTATED_CDS"/>
    <property type="molecule type" value="Genomic_DNA"/>
</dbReference>
<evidence type="ECO:0000256" key="1">
    <source>
        <dbReference type="SAM" id="Phobius"/>
    </source>
</evidence>
<dbReference type="AlphaFoldDB" id="A0A1B0BGB1"/>
<dbReference type="EnsemblMetazoa" id="GPPI029092-RA">
    <property type="protein sequence ID" value="GPPI029092-PA"/>
    <property type="gene ID" value="GPPI029092"/>
</dbReference>
<name>A0A1B0BGB1_9MUSC</name>
<keyword evidence="1" id="KW-0472">Membrane</keyword>
<evidence type="ECO:0000313" key="3">
    <source>
        <dbReference type="Proteomes" id="UP000092460"/>
    </source>
</evidence>
<keyword evidence="1" id="KW-1133">Transmembrane helix</keyword>
<organism evidence="2 3">
    <name type="scientific">Glossina palpalis gambiensis</name>
    <dbReference type="NCBI Taxonomy" id="67801"/>
    <lineage>
        <taxon>Eukaryota</taxon>
        <taxon>Metazoa</taxon>
        <taxon>Ecdysozoa</taxon>
        <taxon>Arthropoda</taxon>
        <taxon>Hexapoda</taxon>
        <taxon>Insecta</taxon>
        <taxon>Pterygota</taxon>
        <taxon>Neoptera</taxon>
        <taxon>Endopterygota</taxon>
        <taxon>Diptera</taxon>
        <taxon>Brachycera</taxon>
        <taxon>Muscomorpha</taxon>
        <taxon>Hippoboscoidea</taxon>
        <taxon>Glossinidae</taxon>
        <taxon>Glossina</taxon>
    </lineage>
</organism>
<feature type="transmembrane region" description="Helical" evidence="1">
    <location>
        <begin position="32"/>
        <end position="53"/>
    </location>
</feature>
<keyword evidence="1" id="KW-0812">Transmembrane</keyword>
<evidence type="ECO:0000313" key="2">
    <source>
        <dbReference type="EnsemblMetazoa" id="GPPI029092-PA"/>
    </source>
</evidence>
<reference evidence="2" key="2">
    <citation type="submission" date="2020-05" db="UniProtKB">
        <authorList>
            <consortium name="EnsemblMetazoa"/>
        </authorList>
    </citation>
    <scope>IDENTIFICATION</scope>
    <source>
        <strain evidence="2">IAEA</strain>
    </source>
</reference>